<gene>
    <name evidence="1" type="ORF">CEQ21_04935</name>
</gene>
<name>A0A553STF2_NIACI</name>
<dbReference type="RefSeq" id="WP_185763684.1">
    <property type="nucleotide sequence ID" value="NZ_RIBP01000001.1"/>
</dbReference>
<evidence type="ECO:0000313" key="1">
    <source>
        <dbReference type="EMBL" id="TRZ40285.1"/>
    </source>
</evidence>
<sequence length="103" mass="11849">MDSKVDYFKEALKGYCRRQNISPQRKRFSNVEGFVTIGIKNKAENGLDTNCFKVLNFILSAIGPTGIKFSQTPILFADSDRIDRIDITMKEKEYTAFLNKLFK</sequence>
<proteinExistence type="predicted"/>
<evidence type="ECO:0000313" key="2">
    <source>
        <dbReference type="Proteomes" id="UP000319837"/>
    </source>
</evidence>
<dbReference type="AlphaFoldDB" id="A0A553STF2"/>
<organism evidence="1 2">
    <name type="scientific">Niallia circulans</name>
    <name type="common">Bacillus circulans</name>
    <dbReference type="NCBI Taxonomy" id="1397"/>
    <lineage>
        <taxon>Bacteria</taxon>
        <taxon>Bacillati</taxon>
        <taxon>Bacillota</taxon>
        <taxon>Bacilli</taxon>
        <taxon>Bacillales</taxon>
        <taxon>Bacillaceae</taxon>
        <taxon>Niallia</taxon>
    </lineage>
</organism>
<reference evidence="2" key="1">
    <citation type="submission" date="2018-10" db="EMBL/GenBank/DDBJ databases">
        <title>FDA dAtabase for Regulatory Grade micrObial Sequences (FDA-ARGOS): Supporting development and validation of Infectious Disease Dx tests.</title>
        <authorList>
            <person name="Minogue T."/>
            <person name="Wolcott M."/>
            <person name="Wasieloski L."/>
            <person name="Aguilar W."/>
            <person name="Moore D."/>
            <person name="Tallon L."/>
            <person name="Sadzewicz L."/>
            <person name="Sengamalay N."/>
            <person name="Ott S."/>
            <person name="Godinez A."/>
            <person name="Nagaraj S."/>
            <person name="Vavikolanu K."/>
            <person name="Vyas G."/>
            <person name="Nadendla S."/>
            <person name="George J."/>
            <person name="Sichtig H."/>
        </authorList>
    </citation>
    <scope>NUCLEOTIDE SEQUENCE [LARGE SCALE GENOMIC DNA]</scope>
    <source>
        <strain evidence="2">FDAARGOS_343</strain>
    </source>
</reference>
<protein>
    <submittedName>
        <fullName evidence="1">Uncharacterized protein</fullName>
    </submittedName>
</protein>
<comment type="caution">
    <text evidence="1">The sequence shown here is derived from an EMBL/GenBank/DDBJ whole genome shotgun (WGS) entry which is preliminary data.</text>
</comment>
<dbReference type="EMBL" id="RIBP01000001">
    <property type="protein sequence ID" value="TRZ40285.1"/>
    <property type="molecule type" value="Genomic_DNA"/>
</dbReference>
<dbReference type="Proteomes" id="UP000319837">
    <property type="component" value="Unassembled WGS sequence"/>
</dbReference>
<accession>A0A553STF2</accession>